<dbReference type="PROSITE" id="PS00636">
    <property type="entry name" value="DNAJ_1"/>
    <property type="match status" value="1"/>
</dbReference>
<evidence type="ECO:0000313" key="3">
    <source>
        <dbReference type="Proteomes" id="UP001293254"/>
    </source>
</evidence>
<dbReference type="Pfam" id="PF00226">
    <property type="entry name" value="DnaJ"/>
    <property type="match status" value="1"/>
</dbReference>
<dbReference type="Gene3D" id="1.10.287.110">
    <property type="entry name" value="DnaJ domain"/>
    <property type="match status" value="1"/>
</dbReference>
<dbReference type="InterPro" id="IPR052276">
    <property type="entry name" value="Diphthamide-biosynth_chaperone"/>
</dbReference>
<reference evidence="2" key="2">
    <citation type="journal article" date="2024" name="Plant">
        <title>Genomic evolution and insights into agronomic trait innovations of Sesamum species.</title>
        <authorList>
            <person name="Miao H."/>
            <person name="Wang L."/>
            <person name="Qu L."/>
            <person name="Liu H."/>
            <person name="Sun Y."/>
            <person name="Le M."/>
            <person name="Wang Q."/>
            <person name="Wei S."/>
            <person name="Zheng Y."/>
            <person name="Lin W."/>
            <person name="Duan Y."/>
            <person name="Cao H."/>
            <person name="Xiong S."/>
            <person name="Wang X."/>
            <person name="Wei L."/>
            <person name="Li C."/>
            <person name="Ma Q."/>
            <person name="Ju M."/>
            <person name="Zhao R."/>
            <person name="Li G."/>
            <person name="Mu C."/>
            <person name="Tian Q."/>
            <person name="Mei H."/>
            <person name="Zhang T."/>
            <person name="Gao T."/>
            <person name="Zhang H."/>
        </authorList>
    </citation>
    <scope>NUCLEOTIDE SEQUENCE</scope>
    <source>
        <strain evidence="2">3651</strain>
    </source>
</reference>
<evidence type="ECO:0000313" key="2">
    <source>
        <dbReference type="EMBL" id="KAK4437649.1"/>
    </source>
</evidence>
<dbReference type="Proteomes" id="UP001293254">
    <property type="component" value="Unassembled WGS sequence"/>
</dbReference>
<dbReference type="InterPro" id="IPR036869">
    <property type="entry name" value="J_dom_sf"/>
</dbReference>
<proteinExistence type="predicted"/>
<accession>A0AAE1YWP0</accession>
<gene>
    <name evidence="2" type="ORF">Salat_0098900</name>
</gene>
<sequence length="115" mass="12844">MAAATISSSLYDLLGIPATATGREIKAAYRSLARTCHPDVVAVTQRNKSATEFMEIHAAYSTLSDPQKRAIYDRDLFEHQRGRTRRYSSSMGLSVSPPLRSSGYGVRNWESDQCW</sequence>
<dbReference type="EMBL" id="JACGWO010000001">
    <property type="protein sequence ID" value="KAK4437649.1"/>
    <property type="molecule type" value="Genomic_DNA"/>
</dbReference>
<keyword evidence="3" id="KW-1185">Reference proteome</keyword>
<dbReference type="InterPro" id="IPR018253">
    <property type="entry name" value="DnaJ_domain_CS"/>
</dbReference>
<dbReference type="InterPro" id="IPR001623">
    <property type="entry name" value="DnaJ_domain"/>
</dbReference>
<dbReference type="PRINTS" id="PR00625">
    <property type="entry name" value="JDOMAIN"/>
</dbReference>
<dbReference type="PANTHER" id="PTHR44240">
    <property type="entry name" value="DNAJ DOMAIN (PROKARYOTIC HEAT SHOCK PROTEIN)-RELATED"/>
    <property type="match status" value="1"/>
</dbReference>
<name>A0AAE1YWP0_9LAMI</name>
<dbReference type="CDD" id="cd06257">
    <property type="entry name" value="DnaJ"/>
    <property type="match status" value="1"/>
</dbReference>
<dbReference type="SUPFAM" id="SSF46565">
    <property type="entry name" value="Chaperone J-domain"/>
    <property type="match status" value="1"/>
</dbReference>
<reference evidence="2" key="1">
    <citation type="submission" date="2020-06" db="EMBL/GenBank/DDBJ databases">
        <authorList>
            <person name="Li T."/>
            <person name="Hu X."/>
            <person name="Zhang T."/>
            <person name="Song X."/>
            <person name="Zhang H."/>
            <person name="Dai N."/>
            <person name="Sheng W."/>
            <person name="Hou X."/>
            <person name="Wei L."/>
        </authorList>
    </citation>
    <scope>NUCLEOTIDE SEQUENCE</scope>
    <source>
        <strain evidence="2">3651</strain>
        <tissue evidence="2">Leaf</tissue>
    </source>
</reference>
<comment type="caution">
    <text evidence="2">The sequence shown here is derived from an EMBL/GenBank/DDBJ whole genome shotgun (WGS) entry which is preliminary data.</text>
</comment>
<feature type="domain" description="J" evidence="1">
    <location>
        <begin position="9"/>
        <end position="76"/>
    </location>
</feature>
<dbReference type="SMART" id="SM00271">
    <property type="entry name" value="DnaJ"/>
    <property type="match status" value="1"/>
</dbReference>
<evidence type="ECO:0000259" key="1">
    <source>
        <dbReference type="PROSITE" id="PS50076"/>
    </source>
</evidence>
<organism evidence="2 3">
    <name type="scientific">Sesamum alatum</name>
    <dbReference type="NCBI Taxonomy" id="300844"/>
    <lineage>
        <taxon>Eukaryota</taxon>
        <taxon>Viridiplantae</taxon>
        <taxon>Streptophyta</taxon>
        <taxon>Embryophyta</taxon>
        <taxon>Tracheophyta</taxon>
        <taxon>Spermatophyta</taxon>
        <taxon>Magnoliopsida</taxon>
        <taxon>eudicotyledons</taxon>
        <taxon>Gunneridae</taxon>
        <taxon>Pentapetalae</taxon>
        <taxon>asterids</taxon>
        <taxon>lamiids</taxon>
        <taxon>Lamiales</taxon>
        <taxon>Pedaliaceae</taxon>
        <taxon>Sesamum</taxon>
    </lineage>
</organism>
<protein>
    <submittedName>
        <fullName evidence="2">Chaperone protein dnaJ 11, chloroplastic</fullName>
    </submittedName>
</protein>
<dbReference type="AlphaFoldDB" id="A0AAE1YWP0"/>
<dbReference type="PANTHER" id="PTHR44240:SF10">
    <property type="entry name" value="J DOMAIN-CONTAINING PROTEIN"/>
    <property type="match status" value="1"/>
</dbReference>
<dbReference type="PROSITE" id="PS50076">
    <property type="entry name" value="DNAJ_2"/>
    <property type="match status" value="1"/>
</dbReference>